<evidence type="ECO:0008006" key="4">
    <source>
        <dbReference type="Google" id="ProtNLM"/>
    </source>
</evidence>
<reference evidence="2 3" key="1">
    <citation type="journal article" date="2017" name="ISME J.">
        <title>Energy and carbon metabolisms in a deep terrestrial subsurface fluid microbial community.</title>
        <authorList>
            <person name="Momper L."/>
            <person name="Jungbluth S.P."/>
            <person name="Lee M.D."/>
            <person name="Amend J.P."/>
        </authorList>
    </citation>
    <scope>NUCLEOTIDE SEQUENCE [LARGE SCALE GENOMIC DNA]</scope>
    <source>
        <strain evidence="2">SURF_17</strain>
    </source>
</reference>
<dbReference type="InterPro" id="IPR036866">
    <property type="entry name" value="RibonucZ/Hydroxyglut_hydro"/>
</dbReference>
<evidence type="ECO:0000313" key="3">
    <source>
        <dbReference type="Proteomes" id="UP000285961"/>
    </source>
</evidence>
<dbReference type="EMBL" id="QZKI01000117">
    <property type="protein sequence ID" value="RJP66365.1"/>
    <property type="molecule type" value="Genomic_DNA"/>
</dbReference>
<organism evidence="2 3">
    <name type="scientific">Candidatus Abyssobacteria bacterium SURF_17</name>
    <dbReference type="NCBI Taxonomy" id="2093361"/>
    <lineage>
        <taxon>Bacteria</taxon>
        <taxon>Pseudomonadati</taxon>
        <taxon>Candidatus Hydrogenedentota</taxon>
        <taxon>Candidatus Abyssobacteria</taxon>
    </lineage>
</organism>
<dbReference type="Gene3D" id="3.60.15.10">
    <property type="entry name" value="Ribonuclease Z/Hydroxyacylglutathione hydrolase-like"/>
    <property type="match status" value="1"/>
</dbReference>
<evidence type="ECO:0000256" key="1">
    <source>
        <dbReference type="SAM" id="MobiDB-lite"/>
    </source>
</evidence>
<proteinExistence type="predicted"/>
<dbReference type="Proteomes" id="UP000285961">
    <property type="component" value="Unassembled WGS sequence"/>
</dbReference>
<dbReference type="AlphaFoldDB" id="A0A419ESB6"/>
<evidence type="ECO:0000313" key="2">
    <source>
        <dbReference type="EMBL" id="RJP66365.1"/>
    </source>
</evidence>
<comment type="caution">
    <text evidence="2">The sequence shown here is derived from an EMBL/GenBank/DDBJ whole genome shotgun (WGS) entry which is preliminary data.</text>
</comment>
<dbReference type="SUPFAM" id="SSF56281">
    <property type="entry name" value="Metallo-hydrolase/oxidoreductase"/>
    <property type="match status" value="1"/>
</dbReference>
<sequence length="234" mass="26493">MLMATGMPPPKSGGRPQATVNPETADLSLKIDCPIAFDGRLSLDGFERDSICVRHYAGHSPGGIAILVYDGAGKEAIMLCGDTLLYPITPHPDDLVAYLRTLKYMKGLQDVALVLPAHGKAIKRLHERLDFLEKHHEHRLRLTYETCKRPHSIWQIATMRRYFDVFVDPAKFNPLAGQEAYVHVELLQLAGGLRRSHVDGIVHYFQNSGEKFEDVYERVQNIIDDENTTMLMRR</sequence>
<feature type="region of interest" description="Disordered" evidence="1">
    <location>
        <begin position="1"/>
        <end position="20"/>
    </location>
</feature>
<gene>
    <name evidence="2" type="ORF">C4532_16260</name>
</gene>
<accession>A0A419ESB6</accession>
<protein>
    <recommendedName>
        <fullName evidence="4">MBL fold metallo-hydrolase</fullName>
    </recommendedName>
</protein>
<name>A0A419ESB6_9BACT</name>